<evidence type="ECO:0000313" key="2">
    <source>
        <dbReference type="Proteomes" id="UP000193642"/>
    </source>
</evidence>
<comment type="caution">
    <text evidence="1">The sequence shown here is derived from an EMBL/GenBank/DDBJ whole genome shotgun (WGS) entry which is preliminary data.</text>
</comment>
<organism evidence="1 2">
    <name type="scientific">Rhizoclosmatium globosum</name>
    <dbReference type="NCBI Taxonomy" id="329046"/>
    <lineage>
        <taxon>Eukaryota</taxon>
        <taxon>Fungi</taxon>
        <taxon>Fungi incertae sedis</taxon>
        <taxon>Chytridiomycota</taxon>
        <taxon>Chytridiomycota incertae sedis</taxon>
        <taxon>Chytridiomycetes</taxon>
        <taxon>Chytridiales</taxon>
        <taxon>Chytriomycetaceae</taxon>
        <taxon>Rhizoclosmatium</taxon>
    </lineage>
</organism>
<dbReference type="Proteomes" id="UP000193642">
    <property type="component" value="Unassembled WGS sequence"/>
</dbReference>
<dbReference type="EMBL" id="MCGO01000127">
    <property type="protein sequence ID" value="ORY25609.1"/>
    <property type="molecule type" value="Genomic_DNA"/>
</dbReference>
<reference evidence="1 2" key="1">
    <citation type="submission" date="2016-07" db="EMBL/GenBank/DDBJ databases">
        <title>Pervasive Adenine N6-methylation of Active Genes in Fungi.</title>
        <authorList>
            <consortium name="DOE Joint Genome Institute"/>
            <person name="Mondo S.J."/>
            <person name="Dannebaum R.O."/>
            <person name="Kuo R.C."/>
            <person name="Labutti K."/>
            <person name="Haridas S."/>
            <person name="Kuo A."/>
            <person name="Salamov A."/>
            <person name="Ahrendt S.R."/>
            <person name="Lipzen A."/>
            <person name="Sullivan W."/>
            <person name="Andreopoulos W.B."/>
            <person name="Clum A."/>
            <person name="Lindquist E."/>
            <person name="Daum C."/>
            <person name="Ramamoorthy G.K."/>
            <person name="Gryganskyi A."/>
            <person name="Culley D."/>
            <person name="Magnuson J.K."/>
            <person name="James T.Y."/>
            <person name="O'Malley M.A."/>
            <person name="Stajich J.E."/>
            <person name="Spatafora J.W."/>
            <person name="Visel A."/>
            <person name="Grigoriev I.V."/>
        </authorList>
    </citation>
    <scope>NUCLEOTIDE SEQUENCE [LARGE SCALE GENOMIC DNA]</scope>
    <source>
        <strain evidence="1 2">JEL800</strain>
    </source>
</reference>
<accession>A0A1Y2ASS1</accession>
<gene>
    <name evidence="1" type="ORF">BCR33DRAFT_726862</name>
</gene>
<name>A0A1Y2ASS1_9FUNG</name>
<proteinExistence type="predicted"/>
<keyword evidence="2" id="KW-1185">Reference proteome</keyword>
<evidence type="ECO:0000313" key="1">
    <source>
        <dbReference type="EMBL" id="ORY25609.1"/>
    </source>
</evidence>
<protein>
    <submittedName>
        <fullName evidence="1">Uncharacterized protein</fullName>
    </submittedName>
</protein>
<dbReference type="AlphaFoldDB" id="A0A1Y2ASS1"/>
<sequence length="220" mass="25676">MRPIIQPKQAFQDAYDKQVILELLKRYADDRDVDLSTWEFIPSNSTLAKGKDFAADGILTIFMVDEKLVNSHRDITILLKQFQRRHGTSVSFNFLEAPLFAEMWQCALAKKLIQLNITIPLYGHPHWHLWRHVVNWCQPVRKMLAFETLSLAPVGRQFDIIPRALNILMYRLDIDLKCSLLQAIIHNVLGCGSPTQEQTNEIHRLRLEVQKYKSKLRKIM</sequence>